<organism evidence="1">
    <name type="scientific">Cyprideis torosa</name>
    <dbReference type="NCBI Taxonomy" id="163714"/>
    <lineage>
        <taxon>Eukaryota</taxon>
        <taxon>Metazoa</taxon>
        <taxon>Ecdysozoa</taxon>
        <taxon>Arthropoda</taxon>
        <taxon>Crustacea</taxon>
        <taxon>Oligostraca</taxon>
        <taxon>Ostracoda</taxon>
        <taxon>Podocopa</taxon>
        <taxon>Podocopida</taxon>
        <taxon>Cytherocopina</taxon>
        <taxon>Cytheroidea</taxon>
        <taxon>Cytherideidae</taxon>
        <taxon>Cyprideis</taxon>
    </lineage>
</organism>
<dbReference type="EMBL" id="OB665329">
    <property type="protein sequence ID" value="CAD7232922.1"/>
    <property type="molecule type" value="Genomic_DNA"/>
</dbReference>
<evidence type="ECO:0000313" key="1">
    <source>
        <dbReference type="EMBL" id="CAD7232922.1"/>
    </source>
</evidence>
<dbReference type="AlphaFoldDB" id="A0A7R8WJI0"/>
<dbReference type="Gene3D" id="3.30.710.10">
    <property type="entry name" value="Potassium Channel Kv1.1, Chain A"/>
    <property type="match status" value="2"/>
</dbReference>
<sequence>MFEHEMLEKQTGEVRINDISAEVIEELLRFMYTGNVKNIEKNIFGELFAAAAKYNFEALKKICEKRLACSLASENLYQTLVLAELHESVYLKDATVRFLRRNPEFLHDEEFASQLKKEGSLAVELCRGLAKAKTVVPLSIRSVVFVSEEVVSIGICKTLREIESKVSFTWENLVMSLKHVIPPGSSFAKKTTATLKKLGLYTGDLKRGDRIWISEYTPLFIKLYSEENLEDFVENCVFNDTLTIQCNITIIRESVETTEFEPPVLPCSSSVVETGEKLFSLGLHSDITLLVEDRKFAVHKNILAAQSPVFGAMFQHDMMEKQTGEVKIADFSAEVIEELLRFMYTGNVKNIEKNRELFAAAAKYNLEALKKICEKRLACSLSSENLYQTLVLAELHESVYLKDASVRFLRRNPEILRDEEFASQLKREGSLAVELCRGLAKEENEDAFVRKSQNEN</sequence>
<dbReference type="FunFam" id="3.30.710.10:FF:000159">
    <property type="entry name" value="Speckle-type POZ protein B"/>
    <property type="match status" value="1"/>
</dbReference>
<proteinExistence type="predicted"/>
<name>A0A7R8WJI0_9CRUS</name>
<dbReference type="Pfam" id="PF00651">
    <property type="entry name" value="BTB"/>
    <property type="match status" value="2"/>
</dbReference>
<dbReference type="OrthoDB" id="6359816at2759"/>
<protein>
    <submittedName>
        <fullName evidence="1">Uncharacterized protein</fullName>
    </submittedName>
</protein>
<dbReference type="InterPro" id="IPR011333">
    <property type="entry name" value="SKP1/BTB/POZ_sf"/>
</dbReference>
<dbReference type="SUPFAM" id="SSF54695">
    <property type="entry name" value="POZ domain"/>
    <property type="match status" value="2"/>
</dbReference>
<dbReference type="PANTHER" id="PTHR24413">
    <property type="entry name" value="SPECKLE-TYPE POZ PROTEIN"/>
    <property type="match status" value="1"/>
</dbReference>
<gene>
    <name evidence="1" type="ORF">CTOB1V02_LOCUS10747</name>
</gene>
<dbReference type="PROSITE" id="PS50097">
    <property type="entry name" value="BTB"/>
    <property type="match status" value="2"/>
</dbReference>
<dbReference type="SMART" id="SM00225">
    <property type="entry name" value="BTB"/>
    <property type="match status" value="1"/>
</dbReference>
<reference evidence="1" key="1">
    <citation type="submission" date="2020-11" db="EMBL/GenBank/DDBJ databases">
        <authorList>
            <person name="Tran Van P."/>
        </authorList>
    </citation>
    <scope>NUCLEOTIDE SEQUENCE</scope>
</reference>
<dbReference type="Gene3D" id="1.25.40.420">
    <property type="match status" value="2"/>
</dbReference>
<accession>A0A7R8WJI0</accession>
<dbReference type="InterPro" id="IPR000210">
    <property type="entry name" value="BTB/POZ_dom"/>
</dbReference>